<dbReference type="KEGG" id="ccro:CMC5_022860"/>
<name>A0A0K1EC55_CHOCO</name>
<dbReference type="Proteomes" id="UP000067626">
    <property type="component" value="Chromosome"/>
</dbReference>
<proteinExistence type="predicted"/>
<reference evidence="1 2" key="1">
    <citation type="submission" date="2015-07" db="EMBL/GenBank/DDBJ databases">
        <title>Genome analysis of myxobacterium Chondromyces crocatus Cm c5 reveals a high potential for natural compound synthesis and the genetic basis for the loss of fruiting body formation.</title>
        <authorList>
            <person name="Zaburannyi N."/>
            <person name="Bunk B."/>
            <person name="Maier J."/>
            <person name="Overmann J."/>
            <person name="Mueller R."/>
        </authorList>
    </citation>
    <scope>NUCLEOTIDE SEQUENCE [LARGE SCALE GENOMIC DNA]</scope>
    <source>
        <strain evidence="1 2">Cm c5</strain>
    </source>
</reference>
<organism evidence="1 2">
    <name type="scientific">Chondromyces crocatus</name>
    <dbReference type="NCBI Taxonomy" id="52"/>
    <lineage>
        <taxon>Bacteria</taxon>
        <taxon>Pseudomonadati</taxon>
        <taxon>Myxococcota</taxon>
        <taxon>Polyangia</taxon>
        <taxon>Polyangiales</taxon>
        <taxon>Polyangiaceae</taxon>
        <taxon>Chondromyces</taxon>
    </lineage>
</organism>
<dbReference type="EMBL" id="CP012159">
    <property type="protein sequence ID" value="AKT38143.1"/>
    <property type="molecule type" value="Genomic_DNA"/>
</dbReference>
<sequence length="177" mass="19405">MRRRLLTLAARHPLTALCSLVLVVLLGAGALLAKTLGGDTTTEASDAGSPRAILGRVWFDTYPEKPRDEVQIAIFLPGGIGIFEKGSAFRSAFEVFEFERQGDKVALTFLHDRKSAESKFTVRDCDEKPPFSLCLDLQDPLRGPKRYYGFGSADDMAREVPWGSAVLKAAESRATAR</sequence>
<protein>
    <submittedName>
        <fullName evidence="1">Uncharacterized protein</fullName>
    </submittedName>
</protein>
<dbReference type="AlphaFoldDB" id="A0A0K1EC55"/>
<evidence type="ECO:0000313" key="1">
    <source>
        <dbReference type="EMBL" id="AKT38143.1"/>
    </source>
</evidence>
<evidence type="ECO:0000313" key="2">
    <source>
        <dbReference type="Proteomes" id="UP000067626"/>
    </source>
</evidence>
<dbReference type="STRING" id="52.CMC5_022860"/>
<keyword evidence="2" id="KW-1185">Reference proteome</keyword>
<dbReference type="RefSeq" id="WP_050430419.1">
    <property type="nucleotide sequence ID" value="NZ_CP012159.1"/>
</dbReference>
<accession>A0A0K1EC55</accession>
<dbReference type="OrthoDB" id="5519582at2"/>
<gene>
    <name evidence="1" type="ORF">CMC5_022860</name>
</gene>